<keyword evidence="4" id="KW-0508">mRNA splicing</keyword>
<evidence type="ECO:0000256" key="4">
    <source>
        <dbReference type="ARBA" id="ARBA00023187"/>
    </source>
</evidence>
<keyword evidence="2" id="KW-0507">mRNA processing</keyword>
<evidence type="ECO:0000256" key="6">
    <source>
        <dbReference type="ARBA" id="ARBA00040390"/>
    </source>
</evidence>
<dbReference type="EMBL" id="JBANRG010000019">
    <property type="protein sequence ID" value="KAK7457903.1"/>
    <property type="molecule type" value="Genomic_DNA"/>
</dbReference>
<dbReference type="PROSITE" id="PS50082">
    <property type="entry name" value="WD_REPEATS_2"/>
    <property type="match status" value="1"/>
</dbReference>
<evidence type="ECO:0000256" key="3">
    <source>
        <dbReference type="ARBA" id="ARBA00022737"/>
    </source>
</evidence>
<accession>A0ABR1JDA0</accession>
<dbReference type="PANTHER" id="PTHR19877">
    <property type="entry name" value="EUKARYOTIC TRANSLATION INITIATION FACTOR 3 SUBUNIT I"/>
    <property type="match status" value="1"/>
</dbReference>
<dbReference type="Pfam" id="PF00400">
    <property type="entry name" value="WD40"/>
    <property type="match status" value="1"/>
</dbReference>
<dbReference type="Proteomes" id="UP001498398">
    <property type="component" value="Unassembled WGS sequence"/>
</dbReference>
<comment type="similarity">
    <text evidence="5">Belongs to the WD repeat STRAP family.</text>
</comment>
<keyword evidence="1 7" id="KW-0853">WD repeat</keyword>
<protein>
    <recommendedName>
        <fullName evidence="6">Serine-threonine kinase receptor-associated protein</fullName>
    </recommendedName>
</protein>
<dbReference type="Gene3D" id="2.130.10.10">
    <property type="entry name" value="YVTN repeat-like/Quinoprotein amine dehydrogenase"/>
    <property type="match status" value="2"/>
</dbReference>
<keyword evidence="3" id="KW-0677">Repeat</keyword>
<keyword evidence="9" id="KW-1185">Reference proteome</keyword>
<dbReference type="InterPro" id="IPR001680">
    <property type="entry name" value="WD40_rpt"/>
</dbReference>
<evidence type="ECO:0000313" key="8">
    <source>
        <dbReference type="EMBL" id="KAK7457903.1"/>
    </source>
</evidence>
<dbReference type="SUPFAM" id="SSF50978">
    <property type="entry name" value="WD40 repeat-like"/>
    <property type="match status" value="1"/>
</dbReference>
<sequence>MIESTKFPKSVVQILLKDDVSPQLKLEAVRYIEIFGNPTLSIFRAPQRGKAFCLTVNSSDEFAFVGDNSNYMVQSNQPQPLTSVKHGLVVQSDQPQPLISIKYPMVQSDQPQPLKHGLAVHVFAFSPKENELFGIGVLDQKDVIFTLKKKGVRGTILWEWNDQDAILWERHDQYTVPWKRNHQDATLWERDVQDGSGNTDMQKRVPLLTFSRDGTQFLTSGIGHTVQLWEVSSSGNFQIIRELELTSSDDEKSRESTYSAAASFLQGKSEIVADTSDEKVVHQPLEDNSFQHSRESTSSTKVSFLQDTIEIVVSTTDGKVVRWPLEDISFQHGRESTCSTKTSLLQGKSKIVATITDGKVVHCSLEDLSFQHSRESFVYITKASFLQDKSEVVAATSDGRVVHWSLDINSPGSIDLEIPIKVSGLISSNNRKEIFVCSKDDASVKIFNIDTGKEVGCVWSLPYQSPVRALHLALSPSGTSLVCGFSDGFVRVWNWVSTTTEWRLCCEARVSTDKNPVTDVVFFSDGKRVGVCTGRKERVGETQPADALVYVLDAEGPWGAVKKSDFDNNKTQFDVLYDILNPTNKLPTYKT</sequence>
<dbReference type="SUPFAM" id="SSF50960">
    <property type="entry name" value="TolB, C-terminal domain"/>
    <property type="match status" value="1"/>
</dbReference>
<feature type="repeat" description="WD" evidence="7">
    <location>
        <begin position="472"/>
        <end position="494"/>
    </location>
</feature>
<comment type="caution">
    <text evidence="8">The sequence shown here is derived from an EMBL/GenBank/DDBJ whole genome shotgun (WGS) entry which is preliminary data.</text>
</comment>
<proteinExistence type="inferred from homology"/>
<gene>
    <name evidence="8" type="ORF">VKT23_010250</name>
</gene>
<organism evidence="8 9">
    <name type="scientific">Marasmiellus scandens</name>
    <dbReference type="NCBI Taxonomy" id="2682957"/>
    <lineage>
        <taxon>Eukaryota</taxon>
        <taxon>Fungi</taxon>
        <taxon>Dikarya</taxon>
        <taxon>Basidiomycota</taxon>
        <taxon>Agaricomycotina</taxon>
        <taxon>Agaricomycetes</taxon>
        <taxon>Agaricomycetidae</taxon>
        <taxon>Agaricales</taxon>
        <taxon>Marasmiineae</taxon>
        <taxon>Omphalotaceae</taxon>
        <taxon>Marasmiellus</taxon>
    </lineage>
</organism>
<dbReference type="InterPro" id="IPR015943">
    <property type="entry name" value="WD40/YVTN_repeat-like_dom_sf"/>
</dbReference>
<evidence type="ECO:0000256" key="5">
    <source>
        <dbReference type="ARBA" id="ARBA00038394"/>
    </source>
</evidence>
<evidence type="ECO:0000256" key="2">
    <source>
        <dbReference type="ARBA" id="ARBA00022664"/>
    </source>
</evidence>
<evidence type="ECO:0000256" key="7">
    <source>
        <dbReference type="PROSITE-ProRule" id="PRU00221"/>
    </source>
</evidence>
<reference evidence="8 9" key="1">
    <citation type="submission" date="2024-01" db="EMBL/GenBank/DDBJ databases">
        <title>A draft genome for the cacao thread blight pathogen Marasmiellus scandens.</title>
        <authorList>
            <person name="Baruah I.K."/>
            <person name="Leung J."/>
            <person name="Bukari Y."/>
            <person name="Amoako-Attah I."/>
            <person name="Meinhardt L.W."/>
            <person name="Bailey B.A."/>
            <person name="Cohen S.P."/>
        </authorList>
    </citation>
    <scope>NUCLEOTIDE SEQUENCE [LARGE SCALE GENOMIC DNA]</scope>
    <source>
        <strain evidence="8 9">GH-19</strain>
    </source>
</reference>
<name>A0ABR1JDA0_9AGAR</name>
<dbReference type="SMART" id="SM00320">
    <property type="entry name" value="WD40"/>
    <property type="match status" value="4"/>
</dbReference>
<evidence type="ECO:0000313" key="9">
    <source>
        <dbReference type="Proteomes" id="UP001498398"/>
    </source>
</evidence>
<evidence type="ECO:0000256" key="1">
    <source>
        <dbReference type="ARBA" id="ARBA00022574"/>
    </source>
</evidence>
<dbReference type="InterPro" id="IPR036322">
    <property type="entry name" value="WD40_repeat_dom_sf"/>
</dbReference>
<dbReference type="PANTHER" id="PTHR19877:SF13">
    <property type="entry name" value="SERINE-THREONINE KINASE RECEPTOR-ASSOCIATED PROTEIN"/>
    <property type="match status" value="1"/>
</dbReference>